<evidence type="ECO:0000313" key="2">
    <source>
        <dbReference type="EnsemblMetazoa" id="GAUT014423-PA"/>
    </source>
</evidence>
<feature type="region of interest" description="Disordered" evidence="1">
    <location>
        <begin position="33"/>
        <end position="84"/>
    </location>
</feature>
<dbReference type="AlphaFoldDB" id="A0A1A9UT26"/>
<feature type="compositionally biased region" description="Low complexity" evidence="1">
    <location>
        <begin position="34"/>
        <end position="43"/>
    </location>
</feature>
<sequence>MRRFSSKYNELLIAVWFAFITLTGFRSKLNRASTTTTTTTTTTRFHSKESGKLPNKADDAHADADDDHNDDDDDDDDDDDKAIGCTPCNLTLKL</sequence>
<feature type="compositionally biased region" description="Basic and acidic residues" evidence="1">
    <location>
        <begin position="46"/>
        <end position="63"/>
    </location>
</feature>
<dbReference type="EnsemblMetazoa" id="GAUT014423-RA">
    <property type="protein sequence ID" value="GAUT014423-PA"/>
    <property type="gene ID" value="GAUT014423"/>
</dbReference>
<protein>
    <submittedName>
        <fullName evidence="2">Uncharacterized protein</fullName>
    </submittedName>
</protein>
<reference evidence="2" key="1">
    <citation type="submission" date="2020-05" db="UniProtKB">
        <authorList>
            <consortium name="EnsemblMetazoa"/>
        </authorList>
    </citation>
    <scope>IDENTIFICATION</scope>
    <source>
        <strain evidence="2">TTRI</strain>
    </source>
</reference>
<dbReference type="Proteomes" id="UP000078200">
    <property type="component" value="Unassembled WGS sequence"/>
</dbReference>
<proteinExistence type="predicted"/>
<keyword evidence="3" id="KW-1185">Reference proteome</keyword>
<evidence type="ECO:0000313" key="3">
    <source>
        <dbReference type="Proteomes" id="UP000078200"/>
    </source>
</evidence>
<accession>A0A1A9UT26</accession>
<feature type="compositionally biased region" description="Acidic residues" evidence="1">
    <location>
        <begin position="64"/>
        <end position="80"/>
    </location>
</feature>
<dbReference type="VEuPathDB" id="VectorBase:GAUT014423"/>
<evidence type="ECO:0000256" key="1">
    <source>
        <dbReference type="SAM" id="MobiDB-lite"/>
    </source>
</evidence>
<organism evidence="2 3">
    <name type="scientific">Glossina austeni</name>
    <name type="common">Savannah tsetse fly</name>
    <dbReference type="NCBI Taxonomy" id="7395"/>
    <lineage>
        <taxon>Eukaryota</taxon>
        <taxon>Metazoa</taxon>
        <taxon>Ecdysozoa</taxon>
        <taxon>Arthropoda</taxon>
        <taxon>Hexapoda</taxon>
        <taxon>Insecta</taxon>
        <taxon>Pterygota</taxon>
        <taxon>Neoptera</taxon>
        <taxon>Endopterygota</taxon>
        <taxon>Diptera</taxon>
        <taxon>Brachycera</taxon>
        <taxon>Muscomorpha</taxon>
        <taxon>Hippoboscoidea</taxon>
        <taxon>Glossinidae</taxon>
        <taxon>Glossina</taxon>
    </lineage>
</organism>
<name>A0A1A9UT26_GLOAU</name>